<dbReference type="InterPro" id="IPR019396">
    <property type="entry name" value="TM_Fragile-X-F-assoc"/>
</dbReference>
<reference evidence="2" key="1">
    <citation type="submission" date="2018-11" db="EMBL/GenBank/DDBJ databases">
        <authorList>
            <consortium name="Pathogen Informatics"/>
        </authorList>
    </citation>
    <scope>NUCLEOTIDE SEQUENCE [LARGE SCALE GENOMIC DNA]</scope>
</reference>
<feature type="transmembrane region" description="Helical" evidence="1">
    <location>
        <begin position="124"/>
        <end position="146"/>
    </location>
</feature>
<protein>
    <recommendedName>
        <fullName evidence="3">Transmembrane protein</fullName>
    </recommendedName>
</protein>
<dbReference type="PANTHER" id="PTHR13568:SF6">
    <property type="entry name" value="TRANSMEMBRANE PROTEIN 185A"/>
    <property type="match status" value="1"/>
</dbReference>
<sequence length="257" mass="29762">MLTPKDFSLIFSSLFTYAFLYFRKFVLYNCLVCFCILFALRLDSTIQLNYAIVFLPLWICESTVFLGAFVAVISYIISPPSSSELALRADFYGLILCTGEHALLSMFEVLACYKLQSAPPLEELPWLLVFAPLFALSLLSIVVAIWAIRHDKSFEFELFFSINVVEFVFLAFKLDTTLDWHWAIVFIPLWVVLSLSVVGVIAYIIFYVYCRCKKIRSVRFRVQVIMRFRELKVTDADGYVRVFTLPKRGTWGKLFTE</sequence>
<dbReference type="EMBL" id="UYWY01006297">
    <property type="protein sequence ID" value="VDM29828.1"/>
    <property type="molecule type" value="Genomic_DNA"/>
</dbReference>
<gene>
    <name evidence="2" type="ORF">TCNE_LOCUS4111</name>
</gene>
<accession>A0A3P7H4F1</accession>
<keyword evidence="1" id="KW-0472">Membrane</keyword>
<evidence type="ECO:0008006" key="3">
    <source>
        <dbReference type="Google" id="ProtNLM"/>
    </source>
</evidence>
<organism evidence="2">
    <name type="scientific">Toxocara canis</name>
    <name type="common">Canine roundworm</name>
    <dbReference type="NCBI Taxonomy" id="6265"/>
    <lineage>
        <taxon>Eukaryota</taxon>
        <taxon>Metazoa</taxon>
        <taxon>Ecdysozoa</taxon>
        <taxon>Nematoda</taxon>
        <taxon>Chromadorea</taxon>
        <taxon>Rhabditida</taxon>
        <taxon>Spirurina</taxon>
        <taxon>Ascaridomorpha</taxon>
        <taxon>Ascaridoidea</taxon>
        <taxon>Toxocaridae</taxon>
        <taxon>Toxocara</taxon>
    </lineage>
</organism>
<dbReference type="AlphaFoldDB" id="A0A3P7H4F1"/>
<keyword evidence="1" id="KW-1133">Transmembrane helix</keyword>
<feature type="transmembrane region" description="Helical" evidence="1">
    <location>
        <begin position="20"/>
        <end position="40"/>
    </location>
</feature>
<dbReference type="PANTHER" id="PTHR13568">
    <property type="entry name" value="FAM11A, B PROTEIN"/>
    <property type="match status" value="1"/>
</dbReference>
<evidence type="ECO:0000256" key="1">
    <source>
        <dbReference type="SAM" id="Phobius"/>
    </source>
</evidence>
<dbReference type="Pfam" id="PF10269">
    <property type="entry name" value="Tmemb_185A"/>
    <property type="match status" value="1"/>
</dbReference>
<evidence type="ECO:0000313" key="2">
    <source>
        <dbReference type="EMBL" id="VDM29828.1"/>
    </source>
</evidence>
<feature type="transmembrane region" description="Helical" evidence="1">
    <location>
        <begin position="180"/>
        <end position="209"/>
    </location>
</feature>
<keyword evidence="1" id="KW-0812">Transmembrane</keyword>
<proteinExistence type="predicted"/>
<feature type="transmembrane region" description="Helical" evidence="1">
    <location>
        <begin position="52"/>
        <end position="77"/>
    </location>
</feature>
<name>A0A3P7H4F1_TOXCA</name>